<evidence type="ECO:0000256" key="3">
    <source>
        <dbReference type="ARBA" id="ARBA00023163"/>
    </source>
</evidence>
<reference evidence="7" key="1">
    <citation type="submission" date="2018-07" db="EMBL/GenBank/DDBJ databases">
        <title>Streptacidiphilus bronchialis DSM 106435 chromosome.</title>
        <authorList>
            <person name="Batra D."/>
            <person name="Gulvik C.A."/>
        </authorList>
    </citation>
    <scope>NUCLEOTIDE SEQUENCE [LARGE SCALE GENOMIC DNA]</scope>
    <source>
        <strain evidence="7">DSM 106435</strain>
    </source>
</reference>
<dbReference type="Proteomes" id="UP000249340">
    <property type="component" value="Chromosome"/>
</dbReference>
<dbReference type="InterPro" id="IPR009057">
    <property type="entry name" value="Homeodomain-like_sf"/>
</dbReference>
<dbReference type="PANTHER" id="PTHR30055">
    <property type="entry name" value="HTH-TYPE TRANSCRIPTIONAL REGULATOR RUTR"/>
    <property type="match status" value="1"/>
</dbReference>
<dbReference type="RefSeq" id="WP_111492669.1">
    <property type="nucleotide sequence ID" value="NZ_CP031264.1"/>
</dbReference>
<feature type="DNA-binding region" description="H-T-H motif" evidence="4">
    <location>
        <begin position="35"/>
        <end position="54"/>
    </location>
</feature>
<dbReference type="Gene3D" id="1.10.357.10">
    <property type="entry name" value="Tetracycline Repressor, domain 2"/>
    <property type="match status" value="1"/>
</dbReference>
<gene>
    <name evidence="6" type="ORF">C7M71_024675</name>
</gene>
<keyword evidence="7" id="KW-1185">Reference proteome</keyword>
<dbReference type="OrthoDB" id="4823039at2"/>
<dbReference type="InterPro" id="IPR001647">
    <property type="entry name" value="HTH_TetR"/>
</dbReference>
<keyword evidence="1" id="KW-0805">Transcription regulation</keyword>
<evidence type="ECO:0000313" key="6">
    <source>
        <dbReference type="EMBL" id="AXI80114.1"/>
    </source>
</evidence>
<organism evidence="6 7">
    <name type="scientific">Peterkaempfera bronchialis</name>
    <dbReference type="NCBI Taxonomy" id="2126346"/>
    <lineage>
        <taxon>Bacteria</taxon>
        <taxon>Bacillati</taxon>
        <taxon>Actinomycetota</taxon>
        <taxon>Actinomycetes</taxon>
        <taxon>Kitasatosporales</taxon>
        <taxon>Streptomycetaceae</taxon>
        <taxon>Peterkaempfera</taxon>
    </lineage>
</organism>
<evidence type="ECO:0000256" key="4">
    <source>
        <dbReference type="PROSITE-ProRule" id="PRU00335"/>
    </source>
</evidence>
<sequence length="208" mass="23779">MKKTDGRRLRAEQTRRRMLDAALKLFLQNGYRATTIESIAQEAGVAVQTIYFSFGNKQKILKELIDLHVAGDEDPVPTLERPQVREALSEQDPREQLRQLARLTRTINERVASLLEMLRNAAIASGDGVELWEANKEQRRTVQRRFIDALALRQPLPGGRTTEWAVDVCYALLGPEMYHLLVIERGWTPEQWEAWAYDALCCHLLGPA</sequence>
<dbReference type="PANTHER" id="PTHR30055:SF234">
    <property type="entry name" value="HTH-TYPE TRANSCRIPTIONAL REGULATOR BETI"/>
    <property type="match status" value="1"/>
</dbReference>
<proteinExistence type="predicted"/>
<evidence type="ECO:0000256" key="1">
    <source>
        <dbReference type="ARBA" id="ARBA00023015"/>
    </source>
</evidence>
<dbReference type="PROSITE" id="PS50977">
    <property type="entry name" value="HTH_TETR_2"/>
    <property type="match status" value="1"/>
</dbReference>
<evidence type="ECO:0000313" key="7">
    <source>
        <dbReference type="Proteomes" id="UP000249340"/>
    </source>
</evidence>
<dbReference type="SUPFAM" id="SSF46689">
    <property type="entry name" value="Homeodomain-like"/>
    <property type="match status" value="1"/>
</dbReference>
<dbReference type="GO" id="GO:0000976">
    <property type="term" value="F:transcription cis-regulatory region binding"/>
    <property type="evidence" value="ECO:0007669"/>
    <property type="project" value="TreeGrafter"/>
</dbReference>
<evidence type="ECO:0000259" key="5">
    <source>
        <dbReference type="PROSITE" id="PS50977"/>
    </source>
</evidence>
<accession>A0A345T2A9</accession>
<dbReference type="AlphaFoldDB" id="A0A345T2A9"/>
<dbReference type="KEGG" id="stri:C7M71_024675"/>
<keyword evidence="2 4" id="KW-0238">DNA-binding</keyword>
<keyword evidence="3" id="KW-0804">Transcription</keyword>
<protein>
    <submittedName>
        <fullName evidence="6">TetR/AcrR family transcriptional regulator</fullName>
    </submittedName>
</protein>
<dbReference type="GO" id="GO:0003700">
    <property type="term" value="F:DNA-binding transcription factor activity"/>
    <property type="evidence" value="ECO:0007669"/>
    <property type="project" value="TreeGrafter"/>
</dbReference>
<feature type="domain" description="HTH tetR-type" evidence="5">
    <location>
        <begin position="12"/>
        <end position="72"/>
    </location>
</feature>
<evidence type="ECO:0000256" key="2">
    <source>
        <dbReference type="ARBA" id="ARBA00023125"/>
    </source>
</evidence>
<dbReference type="InterPro" id="IPR050109">
    <property type="entry name" value="HTH-type_TetR-like_transc_reg"/>
</dbReference>
<dbReference type="EMBL" id="CP031264">
    <property type="protein sequence ID" value="AXI80114.1"/>
    <property type="molecule type" value="Genomic_DNA"/>
</dbReference>
<dbReference type="Pfam" id="PF00440">
    <property type="entry name" value="TetR_N"/>
    <property type="match status" value="1"/>
</dbReference>
<name>A0A345T2A9_9ACTN</name>
<dbReference type="PRINTS" id="PR00455">
    <property type="entry name" value="HTHTETR"/>
</dbReference>